<comment type="caution">
    <text evidence="2">The sequence shown here is derived from an EMBL/GenBank/DDBJ whole genome shotgun (WGS) entry which is preliminary data.</text>
</comment>
<dbReference type="EMBL" id="QVID01000002">
    <property type="protein sequence ID" value="RFN57781.1"/>
    <property type="molecule type" value="Genomic_DNA"/>
</dbReference>
<accession>A0A3E1Q6M9</accession>
<organism evidence="2 3">
    <name type="scientific">Marixanthomonas ophiurae</name>
    <dbReference type="NCBI Taxonomy" id="387659"/>
    <lineage>
        <taxon>Bacteria</taxon>
        <taxon>Pseudomonadati</taxon>
        <taxon>Bacteroidota</taxon>
        <taxon>Flavobacteriia</taxon>
        <taxon>Flavobacteriales</taxon>
        <taxon>Flavobacteriaceae</taxon>
        <taxon>Marixanthomonas</taxon>
    </lineage>
</organism>
<reference evidence="2 3" key="1">
    <citation type="journal article" date="2007" name="Int. J. Syst. Evol. Microbiol.">
        <title>Marixanthomonas ophiurae gen. nov., sp. nov., a marine bacterium of the family Flavobacteriaceae isolated from a deep-sea brittle star.</title>
        <authorList>
            <person name="Romanenko L.A."/>
            <person name="Uchino M."/>
            <person name="Frolova G.M."/>
            <person name="Mikhailov V.V."/>
        </authorList>
    </citation>
    <scope>NUCLEOTIDE SEQUENCE [LARGE SCALE GENOMIC DNA]</scope>
    <source>
        <strain evidence="2 3">KMM 3046</strain>
    </source>
</reference>
<dbReference type="AlphaFoldDB" id="A0A3E1Q6M9"/>
<gene>
    <name evidence="2" type="ORF">DZ858_11065</name>
</gene>
<feature type="transmembrane region" description="Helical" evidence="1">
    <location>
        <begin position="35"/>
        <end position="54"/>
    </location>
</feature>
<keyword evidence="1" id="KW-0472">Membrane</keyword>
<sequence>MSREALEMILGIGFAILGLALFLKRETLSKSKYYRVIMIVAAIMFVAFAVYLGFRSFNSYE</sequence>
<evidence type="ECO:0000313" key="2">
    <source>
        <dbReference type="EMBL" id="RFN57781.1"/>
    </source>
</evidence>
<protein>
    <submittedName>
        <fullName evidence="2">Uncharacterized protein</fullName>
    </submittedName>
</protein>
<feature type="transmembrane region" description="Helical" evidence="1">
    <location>
        <begin position="6"/>
        <end position="23"/>
    </location>
</feature>
<name>A0A3E1Q6M9_9FLAO</name>
<proteinExistence type="predicted"/>
<evidence type="ECO:0000256" key="1">
    <source>
        <dbReference type="SAM" id="Phobius"/>
    </source>
</evidence>
<dbReference type="RefSeq" id="WP_117159730.1">
    <property type="nucleotide sequence ID" value="NZ_QVID01000002.1"/>
</dbReference>
<keyword evidence="1" id="KW-0812">Transmembrane</keyword>
<dbReference type="Proteomes" id="UP000261082">
    <property type="component" value="Unassembled WGS sequence"/>
</dbReference>
<keyword evidence="3" id="KW-1185">Reference proteome</keyword>
<evidence type="ECO:0000313" key="3">
    <source>
        <dbReference type="Proteomes" id="UP000261082"/>
    </source>
</evidence>
<keyword evidence="1" id="KW-1133">Transmembrane helix</keyword>